<feature type="region of interest" description="Disordered" evidence="1">
    <location>
        <begin position="1"/>
        <end position="25"/>
    </location>
</feature>
<feature type="compositionally biased region" description="Basic and acidic residues" evidence="1">
    <location>
        <begin position="375"/>
        <end position="385"/>
    </location>
</feature>
<feature type="region of interest" description="Disordered" evidence="1">
    <location>
        <begin position="1605"/>
        <end position="1660"/>
    </location>
</feature>
<evidence type="ECO:0000313" key="3">
    <source>
        <dbReference type="Proteomes" id="UP000196402"/>
    </source>
</evidence>
<feature type="compositionally biased region" description="Basic residues" evidence="1">
    <location>
        <begin position="1719"/>
        <end position="1731"/>
    </location>
</feature>
<feature type="compositionally biased region" description="Basic residues" evidence="1">
    <location>
        <begin position="1641"/>
        <end position="1650"/>
    </location>
</feature>
<sequence>MAKMPKGTFPPRREKRRNDMDAQRCRTRKRASYIHRCLNVRKLQKCGEVRKMENYCLYVNLKEMLKRNYCKGNGSNTKGSCLRVTAPPGGEIIEEGERNAHHRCCKCASHTFDNCYITGLHIFEGIFLTACSGGIVSIFDKNLNNILSRRVATSPISNISVSKKENALCFADSSDHLYVVHLNRRNVCKGNHFHIGKRGSHFDKSAACASTPCRSDDKMLNHFDEDEKHTFLNDQHCARLTKKEKTIVEAFLHNKISNYKVKNLNCCVINPYFDHHQSNSICVLTANKIVSVLNIFEFHINNSVLFTEQHILSLHWHSLYVFICTGASIFVVNFFDKTKIAHVVLANLEMMGKAEVGRLSGEKGDKADVPVNHNGAERNKDGGKVNCAERNKDGDQMNGETNQPQTMCAVESTHICELQKGEYTIARGKNIKIVKIEKINGIEKISISNDFDVQNWIVSISPYYDHHQNGFPENEVCLSVITSIGGTLHHGGDSRTSTHLEHIILTRGNYLMCRNYLYVGGEEKGTVWERHLTNTSCTPYRGGDTNRTFPPDGTTYDREGNSHLIGNPGGGSPMSNLFQYMKITPNWGQRKRSGSIDRCLYIYGKNTLLQFRPKTVAEFFSEMIEKKAKNGRNVFLLLDALKRQPSCRKELTQIGLALINAFIKRRHYFIAAKVFILLCNRFCDKYRVIYNVMQMFFLRKQMHILSLFYRKLKEERTHQGGSGHSSVHLASHNKWRIVTRRAMEGGKKIKSAMYVLHLYYLKSGREKKKTKRDKEERLNNDSKKKKKNLPHVRRVERKKNFLFFATKKLFNQFLVFLLRTDVYEFRKVYAISSDADLNAGMLVKHIALFLEGDLSLRKKQFVRTGGIGGIGGIGGTIGAAKWAGGPHGSDCSSESCGGGGHLGSSRCPSRCLTRSPIRSSTRCASHSSDRSRRSAHGAALKEEKKKSGEKGILLDILLDIFFKFDIPLGAAPFALLCKDREEEKKKKKKKEPHWSSNNGEVTNNDKAATAGEEGKLVKKNLPAVCPQERNKGCTKREKNCRSNRHKEKSACTGGDLHRNERRSEGRLFPNGEKFAALLSTPSPHQRDGHHEGDRRDDEKKNTFLSMEFRRDHADWDGGGSGGRSDGINRGVNRGRSGNGAGEEKTPRGDDPQSAGQQPGEGEKRMKRRSSRGGEGPNRLRHNPSGADAANTVTLSNLTNDYFASAAPRRSAPLTFEDLAEDSSPQNLSLFEKEFDSVKKMEIIKMLIGRKNKKVFMYLKQCSWQVLKKITQRFALKLFRLSKRKTAKLLVIVKVKEKNNYRYFFNPEAVIKRLKERPFFVYTYLKHVKNVKYLSRYIHLFLFLMFIFEPFRLVGFLARHYRCVSFKRVLFFVCFFDRLHLVGGATSEEVTTVQGVAVTNEEVTTVEGVAVTTEDVKPIEGVITTEDVKPIEGVITTEKVKPIEGVIATEDVTPVEGAATAEEVKPDEEAPPRTRPSKLKSPLFQNERVMLLYRYLLDEQVEKEKLEELFNEVKHPPRVQPRGGNLFLTVKAFLYEKFGYINKALVIYQQLSSYDEMIYLVKLHNLLIDDGVMKKAEDNLASLTGAPFLSGVDRGLRHGRPVGIRSVGDVMKKGGDGGGSSPQMGSNDGALASGGGAERTFRLRRGKKKTSKREEDAHSVFAPNGYEGIEAIGGVGTIDRVGTTDASIHRNAQFANLDREIMLSLHAEGGEERPKEPPTRKGKRKVDRRRVYRSSSGNSPPSASHKEMILKKHLIDNSSREMHYVTLMGILQELFYTNELSENYNKILMRCKANTYSRFKQIKKRGYVIYNGIIKKEMKSNHLYFLDIHDYYFINDQVEDKRSNELHMIMPHMGDEQNELVGRSGADKEEQEPPLHIQREVPSNYYFYEQIHDKPYVSIFSSFCGFCQNNIYLDSCAFEGGGRCRGDSVVFFFCNHLYHLKCLRGRRFVCLECH</sequence>
<feature type="region of interest" description="Disordered" evidence="1">
    <location>
        <begin position="768"/>
        <end position="791"/>
    </location>
</feature>
<dbReference type="SUPFAM" id="SSF50978">
    <property type="entry name" value="WD40 repeat-like"/>
    <property type="match status" value="1"/>
</dbReference>
<feature type="region of interest" description="Disordered" evidence="1">
    <location>
        <begin position="1456"/>
        <end position="1478"/>
    </location>
</feature>
<feature type="region of interest" description="Disordered" evidence="1">
    <location>
        <begin position="1705"/>
        <end position="1745"/>
    </location>
</feature>
<evidence type="ECO:0000313" key="2">
    <source>
        <dbReference type="EMBL" id="SCO66486.1"/>
    </source>
</evidence>
<feature type="compositionally biased region" description="Basic and acidic residues" evidence="1">
    <location>
        <begin position="1461"/>
        <end position="1471"/>
    </location>
</feature>
<proteinExistence type="predicted"/>
<name>A0A1G4GVA6_PLAVI</name>
<feature type="compositionally biased region" description="Basic and acidic residues" evidence="1">
    <location>
        <begin position="1141"/>
        <end position="1150"/>
    </location>
</feature>
<feature type="region of interest" description="Disordered" evidence="1">
    <location>
        <begin position="921"/>
        <end position="944"/>
    </location>
</feature>
<dbReference type="Proteomes" id="UP000196402">
    <property type="component" value="Chromosome 7"/>
</dbReference>
<dbReference type="InterPro" id="IPR036322">
    <property type="entry name" value="WD40_repeat_dom_sf"/>
</dbReference>
<dbReference type="VEuPathDB" id="PlasmoDB:PVPAM_070022000"/>
<feature type="compositionally biased region" description="Low complexity" evidence="1">
    <location>
        <begin position="1125"/>
        <end position="1135"/>
    </location>
</feature>
<feature type="compositionally biased region" description="Basic and acidic residues" evidence="1">
    <location>
        <begin position="1055"/>
        <end position="1065"/>
    </location>
</feature>
<feature type="compositionally biased region" description="Basic and acidic residues" evidence="1">
    <location>
        <begin position="1084"/>
        <end position="1115"/>
    </location>
</feature>
<reference evidence="2 3" key="1">
    <citation type="submission" date="2016-07" db="EMBL/GenBank/DDBJ databases">
        <authorList>
            <consortium name="Pathogen Informatics"/>
        </authorList>
    </citation>
    <scope>NUCLEOTIDE SEQUENCE [LARGE SCALE GENOMIC DNA]</scope>
</reference>
<organism evidence="2 3">
    <name type="scientific">Plasmodium vivax</name>
    <name type="common">malaria parasite P. vivax</name>
    <dbReference type="NCBI Taxonomy" id="5855"/>
    <lineage>
        <taxon>Eukaryota</taxon>
        <taxon>Sar</taxon>
        <taxon>Alveolata</taxon>
        <taxon>Apicomplexa</taxon>
        <taxon>Aconoidasida</taxon>
        <taxon>Haemosporida</taxon>
        <taxon>Plasmodiidae</taxon>
        <taxon>Plasmodium</taxon>
        <taxon>Plasmodium (Plasmodium)</taxon>
    </lineage>
</organism>
<feature type="region of interest" description="Disordered" evidence="1">
    <location>
        <begin position="1031"/>
        <end position="1190"/>
    </location>
</feature>
<dbReference type="EMBL" id="LT615245">
    <property type="protein sequence ID" value="SCO66486.1"/>
    <property type="molecule type" value="Genomic_DNA"/>
</dbReference>
<dbReference type="VEuPathDB" id="PlasmoDB:PVP01_0714800"/>
<dbReference type="VEuPathDB" id="PlasmoDB:PVW1_070021400"/>
<evidence type="ECO:0000256" key="1">
    <source>
        <dbReference type="SAM" id="MobiDB-lite"/>
    </source>
</evidence>
<accession>A0A1G4GVA6</accession>
<feature type="compositionally biased region" description="Basic and acidic residues" evidence="1">
    <location>
        <begin position="1031"/>
        <end position="1040"/>
    </location>
</feature>
<feature type="compositionally biased region" description="Low complexity" evidence="1">
    <location>
        <begin position="1732"/>
        <end position="1742"/>
    </location>
</feature>
<gene>
    <name evidence="2" type="ORF">PVT01_070020000</name>
</gene>
<feature type="region of interest" description="Disordered" evidence="1">
    <location>
        <begin position="363"/>
        <end position="385"/>
    </location>
</feature>
<feature type="compositionally biased region" description="Basic and acidic residues" evidence="1">
    <location>
        <begin position="772"/>
        <end position="782"/>
    </location>
</feature>
<protein>
    <submittedName>
        <fullName evidence="2">Uncharacterized protein</fullName>
    </submittedName>
</protein>
<dbReference type="VEuPathDB" id="PlasmoDB:PVX_099247"/>
<feature type="compositionally biased region" description="Polar residues" evidence="1">
    <location>
        <begin position="994"/>
        <end position="1006"/>
    </location>
</feature>
<feature type="compositionally biased region" description="Basic and acidic residues" evidence="1">
    <location>
        <begin position="1707"/>
        <end position="1718"/>
    </location>
</feature>
<feature type="region of interest" description="Disordered" evidence="1">
    <location>
        <begin position="984"/>
        <end position="1015"/>
    </location>
</feature>